<keyword evidence="7" id="KW-1185">Reference proteome</keyword>
<feature type="region of interest" description="Disordered" evidence="4">
    <location>
        <begin position="1"/>
        <end position="86"/>
    </location>
</feature>
<evidence type="ECO:0000256" key="2">
    <source>
        <dbReference type="ARBA" id="ARBA00022737"/>
    </source>
</evidence>
<dbReference type="SMART" id="SM00054">
    <property type="entry name" value="EFh"/>
    <property type="match status" value="4"/>
</dbReference>
<feature type="domain" description="EF-hand" evidence="5">
    <location>
        <begin position="196"/>
        <end position="230"/>
    </location>
</feature>
<dbReference type="AlphaFoldDB" id="A0ABC9XCW4"/>
<dbReference type="PROSITE" id="PS50222">
    <property type="entry name" value="EF_HAND_2"/>
    <property type="match status" value="4"/>
</dbReference>
<proteinExistence type="predicted"/>
<dbReference type="InterPro" id="IPR002048">
    <property type="entry name" value="EF_hand_dom"/>
</dbReference>
<dbReference type="PROSITE" id="PS00018">
    <property type="entry name" value="EF_HAND_1"/>
    <property type="match status" value="1"/>
</dbReference>
<sequence length="230" mass="24076">MRSAVAGSAAGGGTVSGAAGPGLSLPAPPGALQRGLTAAARRGAGARLVPSTSLRNASGEAPSGEGGAAGGSSPTEEPALAFPVSEEQRRELREAFELFDRDGCGVVDVRALKITVRALGCELGKEEMKRIVSQFGKEGSGKLSFKSFLQVVTQKMAEPCVEKEILRAFKVFDCDGTGKISFENLKVVASEVGEDITDEELQEMIDEADVNGDGEVDKQEFLRMLTLTDP</sequence>
<dbReference type="FunFam" id="1.10.238.10:FF:000001">
    <property type="entry name" value="Calmodulin 1"/>
    <property type="match status" value="1"/>
</dbReference>
<dbReference type="InterPro" id="IPR050230">
    <property type="entry name" value="CALM/Myosin/TropC-like"/>
</dbReference>
<comment type="caution">
    <text evidence="6">The sequence shown here is derived from an EMBL/GenBank/DDBJ whole genome shotgun (WGS) entry which is preliminary data.</text>
</comment>
<feature type="domain" description="EF-hand" evidence="5">
    <location>
        <begin position="160"/>
        <end position="195"/>
    </location>
</feature>
<dbReference type="Gene3D" id="1.10.238.10">
    <property type="entry name" value="EF-hand"/>
    <property type="match status" value="1"/>
</dbReference>
<dbReference type="Pfam" id="PF13499">
    <property type="entry name" value="EF-hand_7"/>
    <property type="match status" value="2"/>
</dbReference>
<evidence type="ECO:0000259" key="5">
    <source>
        <dbReference type="PROSITE" id="PS50222"/>
    </source>
</evidence>
<organism evidence="6 7">
    <name type="scientific">Grus japonensis</name>
    <name type="common">Japanese crane</name>
    <name type="synonym">Red-crowned crane</name>
    <dbReference type="NCBI Taxonomy" id="30415"/>
    <lineage>
        <taxon>Eukaryota</taxon>
        <taxon>Metazoa</taxon>
        <taxon>Chordata</taxon>
        <taxon>Craniata</taxon>
        <taxon>Vertebrata</taxon>
        <taxon>Euteleostomi</taxon>
        <taxon>Archelosauria</taxon>
        <taxon>Archosauria</taxon>
        <taxon>Dinosauria</taxon>
        <taxon>Saurischia</taxon>
        <taxon>Theropoda</taxon>
        <taxon>Coelurosauria</taxon>
        <taxon>Aves</taxon>
        <taxon>Neognathae</taxon>
        <taxon>Neoaves</taxon>
        <taxon>Gruiformes</taxon>
        <taxon>Gruidae</taxon>
        <taxon>Grus</taxon>
    </lineage>
</organism>
<evidence type="ECO:0000313" key="6">
    <source>
        <dbReference type="EMBL" id="GAB0195272.1"/>
    </source>
</evidence>
<dbReference type="Proteomes" id="UP001623348">
    <property type="component" value="Unassembled WGS sequence"/>
</dbReference>
<keyword evidence="2" id="KW-0677">Repeat</keyword>
<dbReference type="PANTHER" id="PTHR23048">
    <property type="entry name" value="MYOSIN LIGHT CHAIN 1, 3"/>
    <property type="match status" value="1"/>
</dbReference>
<feature type="domain" description="EF-hand" evidence="5">
    <location>
        <begin position="123"/>
        <end position="158"/>
    </location>
</feature>
<evidence type="ECO:0000313" key="7">
    <source>
        <dbReference type="Proteomes" id="UP001623348"/>
    </source>
</evidence>
<feature type="domain" description="EF-hand" evidence="5">
    <location>
        <begin position="87"/>
        <end position="122"/>
    </location>
</feature>
<evidence type="ECO:0000256" key="4">
    <source>
        <dbReference type="SAM" id="MobiDB-lite"/>
    </source>
</evidence>
<evidence type="ECO:0000256" key="1">
    <source>
        <dbReference type="ARBA" id="ARBA00022723"/>
    </source>
</evidence>
<protein>
    <submittedName>
        <fullName evidence="6">Caltractin-like</fullName>
    </submittedName>
</protein>
<feature type="compositionally biased region" description="Low complexity" evidence="4">
    <location>
        <begin position="16"/>
        <end position="48"/>
    </location>
</feature>
<keyword evidence="3" id="KW-0106">Calcium</keyword>
<dbReference type="PANTHER" id="PTHR23048:SF59">
    <property type="entry name" value="EF-HAND SUPERFAMILY PROTEIN"/>
    <property type="match status" value="1"/>
</dbReference>
<accession>A0ABC9XCW4</accession>
<gene>
    <name evidence="6" type="ORF">GRJ2_001992500</name>
</gene>
<reference evidence="6 7" key="1">
    <citation type="submission" date="2024-06" db="EMBL/GenBank/DDBJ databases">
        <title>The draft genome of Grus japonensis, version 3.</title>
        <authorList>
            <person name="Nabeshima K."/>
            <person name="Suzuki S."/>
            <person name="Onuma M."/>
        </authorList>
    </citation>
    <scope>NUCLEOTIDE SEQUENCE [LARGE SCALE GENOMIC DNA]</scope>
    <source>
        <strain evidence="6 7">451A</strain>
    </source>
</reference>
<dbReference type="EMBL" id="BAAFJT010000012">
    <property type="protein sequence ID" value="GAB0195272.1"/>
    <property type="molecule type" value="Genomic_DNA"/>
</dbReference>
<dbReference type="CDD" id="cd00051">
    <property type="entry name" value="EFh"/>
    <property type="match status" value="2"/>
</dbReference>
<dbReference type="InterPro" id="IPR018247">
    <property type="entry name" value="EF_Hand_1_Ca_BS"/>
</dbReference>
<keyword evidence="1" id="KW-0479">Metal-binding</keyword>
<dbReference type="InterPro" id="IPR011992">
    <property type="entry name" value="EF-hand-dom_pair"/>
</dbReference>
<name>A0ABC9XCW4_GRUJA</name>
<dbReference type="GO" id="GO:0046872">
    <property type="term" value="F:metal ion binding"/>
    <property type="evidence" value="ECO:0007669"/>
    <property type="project" value="UniProtKB-KW"/>
</dbReference>
<evidence type="ECO:0000256" key="3">
    <source>
        <dbReference type="ARBA" id="ARBA00022837"/>
    </source>
</evidence>
<dbReference type="SUPFAM" id="SSF47473">
    <property type="entry name" value="EF-hand"/>
    <property type="match status" value="1"/>
</dbReference>